<dbReference type="PANTHER" id="PTHR48090:SF3">
    <property type="entry name" value="UNDECAPRENYL-PHOSPHATE 4-DEOXY-4-FORMAMIDO-L-ARABINOSE TRANSFERASE"/>
    <property type="match status" value="1"/>
</dbReference>
<keyword evidence="7" id="KW-0472">Membrane</keyword>
<keyword evidence="4" id="KW-0812">Transmembrane</keyword>
<evidence type="ECO:0000256" key="4">
    <source>
        <dbReference type="ARBA" id="ARBA00022692"/>
    </source>
</evidence>
<keyword evidence="1" id="KW-1003">Cell membrane</keyword>
<evidence type="ECO:0000256" key="1">
    <source>
        <dbReference type="ARBA" id="ARBA00022475"/>
    </source>
</evidence>
<evidence type="ECO:0000256" key="6">
    <source>
        <dbReference type="ARBA" id="ARBA00022989"/>
    </source>
</evidence>
<feature type="domain" description="Glycosyltransferase 2-like" evidence="8">
    <location>
        <begin position="8"/>
        <end position="131"/>
    </location>
</feature>
<dbReference type="Pfam" id="PF00535">
    <property type="entry name" value="Glycos_transf_2"/>
    <property type="match status" value="1"/>
</dbReference>
<dbReference type="GO" id="GO:0009103">
    <property type="term" value="P:lipopolysaccharide biosynthetic process"/>
    <property type="evidence" value="ECO:0007669"/>
    <property type="project" value="UniProtKB-KW"/>
</dbReference>
<dbReference type="Gene3D" id="3.90.550.10">
    <property type="entry name" value="Spore Coat Polysaccharide Biosynthesis Protein SpsA, Chain A"/>
    <property type="match status" value="1"/>
</dbReference>
<gene>
    <name evidence="9" type="ORF">A3C24_00860</name>
</gene>
<dbReference type="Proteomes" id="UP000177159">
    <property type="component" value="Unassembled WGS sequence"/>
</dbReference>
<evidence type="ECO:0000259" key="8">
    <source>
        <dbReference type="Pfam" id="PF00535"/>
    </source>
</evidence>
<keyword evidence="5" id="KW-0448">Lipopolysaccharide biosynthesis</keyword>
<dbReference type="InterPro" id="IPR001173">
    <property type="entry name" value="Glyco_trans_2-like"/>
</dbReference>
<sequence>MRKSIDFSIVFPVMNQQDHIERVISEYHKILTQNKYRFELIPVVNGTHDKSYQICKSVAEKLPNVYTYELKAGGYGLGILHGIKHSRGKYICYLNCARIKAKDLVQALNLFEQHPKHVIHGVRIQRENTSRSLGSIMYNTVCKMLFSISSRDINGNPNIFSRNNFEQLQLSYLNSMIDLELLDKAKKLNIPISEIEIFDYTRHGGISTSNFKTIFRLMKEVSQYWINTRLIHKDRL</sequence>
<dbReference type="GO" id="GO:0005886">
    <property type="term" value="C:plasma membrane"/>
    <property type="evidence" value="ECO:0007669"/>
    <property type="project" value="TreeGrafter"/>
</dbReference>
<protein>
    <recommendedName>
        <fullName evidence="8">Glycosyltransferase 2-like domain-containing protein</fullName>
    </recommendedName>
</protein>
<evidence type="ECO:0000313" key="10">
    <source>
        <dbReference type="Proteomes" id="UP000177159"/>
    </source>
</evidence>
<dbReference type="SUPFAM" id="SSF53448">
    <property type="entry name" value="Nucleotide-diphospho-sugar transferases"/>
    <property type="match status" value="1"/>
</dbReference>
<organism evidence="9 10">
    <name type="scientific">Candidatus Roizmanbacteria bacterium RIFCSPHIGHO2_02_FULL_37_24</name>
    <dbReference type="NCBI Taxonomy" id="1802037"/>
    <lineage>
        <taxon>Bacteria</taxon>
        <taxon>Candidatus Roizmaniibacteriota</taxon>
    </lineage>
</organism>
<dbReference type="AlphaFoldDB" id="A0A1F7GWD9"/>
<evidence type="ECO:0000256" key="2">
    <source>
        <dbReference type="ARBA" id="ARBA00022676"/>
    </source>
</evidence>
<evidence type="ECO:0000256" key="7">
    <source>
        <dbReference type="ARBA" id="ARBA00023136"/>
    </source>
</evidence>
<evidence type="ECO:0000256" key="5">
    <source>
        <dbReference type="ARBA" id="ARBA00022985"/>
    </source>
</evidence>
<dbReference type="InterPro" id="IPR050256">
    <property type="entry name" value="Glycosyltransferase_2"/>
</dbReference>
<keyword evidence="3" id="KW-0808">Transferase</keyword>
<evidence type="ECO:0000313" key="9">
    <source>
        <dbReference type="EMBL" id="OGK23193.1"/>
    </source>
</evidence>
<proteinExistence type="predicted"/>
<comment type="caution">
    <text evidence="9">The sequence shown here is derived from an EMBL/GenBank/DDBJ whole genome shotgun (WGS) entry which is preliminary data.</text>
</comment>
<dbReference type="PANTHER" id="PTHR48090">
    <property type="entry name" value="UNDECAPRENYL-PHOSPHATE 4-DEOXY-4-FORMAMIDO-L-ARABINOSE TRANSFERASE-RELATED"/>
    <property type="match status" value="1"/>
</dbReference>
<dbReference type="GO" id="GO:0099621">
    <property type="term" value="F:undecaprenyl-phosphate 4-deoxy-4-formamido-L-arabinose transferase activity"/>
    <property type="evidence" value="ECO:0007669"/>
    <property type="project" value="TreeGrafter"/>
</dbReference>
<dbReference type="InterPro" id="IPR029044">
    <property type="entry name" value="Nucleotide-diphossugar_trans"/>
</dbReference>
<keyword evidence="2" id="KW-0328">Glycosyltransferase</keyword>
<reference evidence="9 10" key="1">
    <citation type="journal article" date="2016" name="Nat. Commun.">
        <title>Thousands of microbial genomes shed light on interconnected biogeochemical processes in an aquifer system.</title>
        <authorList>
            <person name="Anantharaman K."/>
            <person name="Brown C.T."/>
            <person name="Hug L.A."/>
            <person name="Sharon I."/>
            <person name="Castelle C.J."/>
            <person name="Probst A.J."/>
            <person name="Thomas B.C."/>
            <person name="Singh A."/>
            <person name="Wilkins M.J."/>
            <person name="Karaoz U."/>
            <person name="Brodie E.L."/>
            <person name="Williams K.H."/>
            <person name="Hubbard S.S."/>
            <person name="Banfield J.F."/>
        </authorList>
    </citation>
    <scope>NUCLEOTIDE SEQUENCE [LARGE SCALE GENOMIC DNA]</scope>
</reference>
<evidence type="ECO:0000256" key="3">
    <source>
        <dbReference type="ARBA" id="ARBA00022679"/>
    </source>
</evidence>
<dbReference type="EMBL" id="MFZM01000024">
    <property type="protein sequence ID" value="OGK23193.1"/>
    <property type="molecule type" value="Genomic_DNA"/>
</dbReference>
<accession>A0A1F7GWD9</accession>
<keyword evidence="6" id="KW-1133">Transmembrane helix</keyword>
<name>A0A1F7GWD9_9BACT</name>